<evidence type="ECO:0000313" key="1">
    <source>
        <dbReference type="EMBL" id="CAG8765005.1"/>
    </source>
</evidence>
<organism evidence="1 2">
    <name type="scientific">Racocetra persica</name>
    <dbReference type="NCBI Taxonomy" id="160502"/>
    <lineage>
        <taxon>Eukaryota</taxon>
        <taxon>Fungi</taxon>
        <taxon>Fungi incertae sedis</taxon>
        <taxon>Mucoromycota</taxon>
        <taxon>Glomeromycotina</taxon>
        <taxon>Glomeromycetes</taxon>
        <taxon>Diversisporales</taxon>
        <taxon>Gigasporaceae</taxon>
        <taxon>Racocetra</taxon>
    </lineage>
</organism>
<sequence>MTVKEAFDKNIKEFEEVCNDLHFTLAIYNNERREIESKKVIEDINILLKNIGDISFDIRLVIKKLTQLSTNIDELTKQIVKPESGSMGTEDTTKVKLNNVFKASDINLANLEPYPLSKSSGKNIIKRVYRGVEV</sequence>
<dbReference type="Proteomes" id="UP000789920">
    <property type="component" value="Unassembled WGS sequence"/>
</dbReference>
<proteinExistence type="predicted"/>
<protein>
    <submittedName>
        <fullName evidence="1">31868_t:CDS:1</fullName>
    </submittedName>
</protein>
<reference evidence="1" key="1">
    <citation type="submission" date="2021-06" db="EMBL/GenBank/DDBJ databases">
        <authorList>
            <person name="Kallberg Y."/>
            <person name="Tangrot J."/>
            <person name="Rosling A."/>
        </authorList>
    </citation>
    <scope>NUCLEOTIDE SEQUENCE</scope>
    <source>
        <strain evidence="1">MA461A</strain>
    </source>
</reference>
<accession>A0ACA9QUN1</accession>
<comment type="caution">
    <text evidence="1">The sequence shown here is derived from an EMBL/GenBank/DDBJ whole genome shotgun (WGS) entry which is preliminary data.</text>
</comment>
<gene>
    <name evidence="1" type="ORF">RPERSI_LOCUS15686</name>
</gene>
<evidence type="ECO:0000313" key="2">
    <source>
        <dbReference type="Proteomes" id="UP000789920"/>
    </source>
</evidence>
<keyword evidence="2" id="KW-1185">Reference proteome</keyword>
<dbReference type="EMBL" id="CAJVQC010037960">
    <property type="protein sequence ID" value="CAG8765005.1"/>
    <property type="molecule type" value="Genomic_DNA"/>
</dbReference>
<feature type="non-terminal residue" evidence="1">
    <location>
        <position position="134"/>
    </location>
</feature>
<name>A0ACA9QUN1_9GLOM</name>